<proteinExistence type="predicted"/>
<dbReference type="RefSeq" id="WP_115220295.1">
    <property type="nucleotide sequence ID" value="NZ_CAXYJE010000005.1"/>
</dbReference>
<evidence type="ECO:0000313" key="2">
    <source>
        <dbReference type="Proteomes" id="UP000254677"/>
    </source>
</evidence>
<dbReference type="Gene3D" id="3.80.10.10">
    <property type="entry name" value="Ribonuclease Inhibitor"/>
    <property type="match status" value="1"/>
</dbReference>
<protein>
    <submittedName>
        <fullName evidence="1">Leucine-rich repeat-containing protein (Substrate of the Dot/Icm secretion system)</fullName>
    </submittedName>
</protein>
<evidence type="ECO:0000313" key="1">
    <source>
        <dbReference type="EMBL" id="STX40692.1"/>
    </source>
</evidence>
<dbReference type="EMBL" id="UGOA01000001">
    <property type="protein sequence ID" value="STX40692.1"/>
    <property type="molecule type" value="Genomic_DNA"/>
</dbReference>
<organism evidence="1 2">
    <name type="scientific">Legionella donaldsonii</name>
    <dbReference type="NCBI Taxonomy" id="45060"/>
    <lineage>
        <taxon>Bacteria</taxon>
        <taxon>Pseudomonadati</taxon>
        <taxon>Pseudomonadota</taxon>
        <taxon>Gammaproteobacteria</taxon>
        <taxon>Legionellales</taxon>
        <taxon>Legionellaceae</taxon>
        <taxon>Legionella</taxon>
    </lineage>
</organism>
<accession>A0A378IZ14</accession>
<dbReference type="Proteomes" id="UP000254677">
    <property type="component" value="Unassembled WGS sequence"/>
</dbReference>
<name>A0A378IZ14_9GAMM</name>
<sequence length="268" mass="29345">MNKQQILLAEQPAIDLIEPIRNLGAGITELDLAENKLGSKSTEEIIQVLAAIPDRITSLNLSCNGFGEKSIDEIIQILSAIPKTVRHLDFGGNFFDELEKGALARILAALPHTVSSLSLVGNTFPQDGMELAQAFACLGPNLLTLDLYFTALARLSTEHLKLLKNSLPYVQIIYLEYDEMVTMGPEKVRILNEAFPNAEEIIVLDGTAETAALDVIGRANSLKKLGFKVNVPSLVNQCVFFINRDAPNHELASLPVELQEKVNILPKC</sequence>
<gene>
    <name evidence="1" type="ORF">NCTC13292_00443</name>
</gene>
<dbReference type="OrthoDB" id="5650300at2"/>
<dbReference type="SUPFAM" id="SSF52047">
    <property type="entry name" value="RNI-like"/>
    <property type="match status" value="1"/>
</dbReference>
<keyword evidence="2" id="KW-1185">Reference proteome</keyword>
<reference evidence="1 2" key="1">
    <citation type="submission" date="2018-06" db="EMBL/GenBank/DDBJ databases">
        <authorList>
            <consortium name="Pathogen Informatics"/>
            <person name="Doyle S."/>
        </authorList>
    </citation>
    <scope>NUCLEOTIDE SEQUENCE [LARGE SCALE GENOMIC DNA]</scope>
    <source>
        <strain evidence="1 2">NCTC13292</strain>
    </source>
</reference>
<dbReference type="AlphaFoldDB" id="A0A378IZ14"/>
<dbReference type="InterPro" id="IPR032675">
    <property type="entry name" value="LRR_dom_sf"/>
</dbReference>